<dbReference type="EMBL" id="JAIWYP010000008">
    <property type="protein sequence ID" value="KAH3785712.1"/>
    <property type="molecule type" value="Genomic_DNA"/>
</dbReference>
<evidence type="ECO:0000313" key="1">
    <source>
        <dbReference type="EMBL" id="KAH3785551.1"/>
    </source>
</evidence>
<protein>
    <submittedName>
        <fullName evidence="2">Uncharacterized protein</fullName>
    </submittedName>
</protein>
<organism evidence="2 3">
    <name type="scientific">Dreissena polymorpha</name>
    <name type="common">Zebra mussel</name>
    <name type="synonym">Mytilus polymorpha</name>
    <dbReference type="NCBI Taxonomy" id="45954"/>
    <lineage>
        <taxon>Eukaryota</taxon>
        <taxon>Metazoa</taxon>
        <taxon>Spiralia</taxon>
        <taxon>Lophotrochozoa</taxon>
        <taxon>Mollusca</taxon>
        <taxon>Bivalvia</taxon>
        <taxon>Autobranchia</taxon>
        <taxon>Heteroconchia</taxon>
        <taxon>Euheterodonta</taxon>
        <taxon>Imparidentia</taxon>
        <taxon>Neoheterodontei</taxon>
        <taxon>Myida</taxon>
        <taxon>Dreissenoidea</taxon>
        <taxon>Dreissenidae</taxon>
        <taxon>Dreissena</taxon>
    </lineage>
</organism>
<dbReference type="Proteomes" id="UP000828390">
    <property type="component" value="Unassembled WGS sequence"/>
</dbReference>
<proteinExistence type="predicted"/>
<dbReference type="EMBL" id="JAIWYP010000008">
    <property type="protein sequence ID" value="KAH3785551.1"/>
    <property type="molecule type" value="Genomic_DNA"/>
</dbReference>
<evidence type="ECO:0000313" key="2">
    <source>
        <dbReference type="EMBL" id="KAH3785712.1"/>
    </source>
</evidence>
<reference evidence="2" key="2">
    <citation type="submission" date="2020-11" db="EMBL/GenBank/DDBJ databases">
        <authorList>
            <person name="McCartney M.A."/>
            <person name="Auch B."/>
            <person name="Kono T."/>
            <person name="Mallez S."/>
            <person name="Becker A."/>
            <person name="Gohl D.M."/>
            <person name="Silverstein K.A.T."/>
            <person name="Koren S."/>
            <person name="Bechman K.B."/>
            <person name="Herman A."/>
            <person name="Abrahante J.E."/>
            <person name="Garbe J."/>
        </authorList>
    </citation>
    <scope>NUCLEOTIDE SEQUENCE</scope>
    <source>
        <strain evidence="2">Duluth1</strain>
        <tissue evidence="2">Whole animal</tissue>
    </source>
</reference>
<accession>A0A9D4ESW7</accession>
<dbReference type="AlphaFoldDB" id="A0A9D4ESW7"/>
<sequence>MSRTKLGRLRTLSTLSAGFIGHSTFTSPWLVWKTGRRKICSRLLMKQIQPCRASYTIGKKGSTPTTGMITLS</sequence>
<reference evidence="2" key="1">
    <citation type="journal article" date="2019" name="bioRxiv">
        <title>The Genome of the Zebra Mussel, Dreissena polymorpha: A Resource for Invasive Species Research.</title>
        <authorList>
            <person name="McCartney M.A."/>
            <person name="Auch B."/>
            <person name="Kono T."/>
            <person name="Mallez S."/>
            <person name="Zhang Y."/>
            <person name="Obille A."/>
            <person name="Becker A."/>
            <person name="Abrahante J.E."/>
            <person name="Garbe J."/>
            <person name="Badalamenti J.P."/>
            <person name="Herman A."/>
            <person name="Mangelson H."/>
            <person name="Liachko I."/>
            <person name="Sullivan S."/>
            <person name="Sone E.D."/>
            <person name="Koren S."/>
            <person name="Silverstein K.A.T."/>
            <person name="Beckman K.B."/>
            <person name="Gohl D.M."/>
        </authorList>
    </citation>
    <scope>NUCLEOTIDE SEQUENCE</scope>
    <source>
        <strain evidence="2">Duluth1</strain>
        <tissue evidence="2">Whole animal</tissue>
    </source>
</reference>
<keyword evidence="3" id="KW-1185">Reference proteome</keyword>
<name>A0A9D4ESW7_DREPO</name>
<evidence type="ECO:0000313" key="3">
    <source>
        <dbReference type="Proteomes" id="UP000828390"/>
    </source>
</evidence>
<comment type="caution">
    <text evidence="2">The sequence shown here is derived from an EMBL/GenBank/DDBJ whole genome shotgun (WGS) entry which is preliminary data.</text>
</comment>
<gene>
    <name evidence="1" type="ORF">DPMN_163642</name>
    <name evidence="2" type="ORF">DPMN_163806</name>
</gene>